<reference evidence="4 5" key="1">
    <citation type="journal article" date="2024" name="Appl. Environ. Microbiol.">
        <title>Pontiella agarivorans sp. nov., a novel marine anaerobic bacterium capable of degrading macroalgal polysaccharides and fixing nitrogen.</title>
        <authorList>
            <person name="Liu N."/>
            <person name="Kivenson V."/>
            <person name="Peng X."/>
            <person name="Cui Z."/>
            <person name="Lankiewicz T.S."/>
            <person name="Gosselin K.M."/>
            <person name="English C.J."/>
            <person name="Blair E.M."/>
            <person name="O'Malley M.A."/>
            <person name="Valentine D.L."/>
        </authorList>
    </citation>
    <scope>NUCLEOTIDE SEQUENCE [LARGE SCALE GENOMIC DNA]</scope>
    <source>
        <strain evidence="4 5">NLcol2</strain>
    </source>
</reference>
<comment type="caution">
    <text evidence="4">The sequence shown here is derived from an EMBL/GenBank/DDBJ whole genome shotgun (WGS) entry which is preliminary data.</text>
</comment>
<evidence type="ECO:0000259" key="3">
    <source>
        <dbReference type="Pfam" id="PF08338"/>
    </source>
</evidence>
<gene>
    <name evidence="4" type="ORF">P9H32_08055</name>
</gene>
<dbReference type="InterPro" id="IPR001509">
    <property type="entry name" value="Epimerase_deHydtase"/>
</dbReference>
<accession>A0ABU5MWH2</accession>
<dbReference type="Proteomes" id="UP001290861">
    <property type="component" value="Unassembled WGS sequence"/>
</dbReference>
<organism evidence="4 5">
    <name type="scientific">Pontiella agarivorans</name>
    <dbReference type="NCBI Taxonomy" id="3038953"/>
    <lineage>
        <taxon>Bacteria</taxon>
        <taxon>Pseudomonadati</taxon>
        <taxon>Kiritimatiellota</taxon>
        <taxon>Kiritimatiellia</taxon>
        <taxon>Kiritimatiellales</taxon>
        <taxon>Pontiellaceae</taxon>
        <taxon>Pontiella</taxon>
    </lineage>
</organism>
<keyword evidence="5" id="KW-1185">Reference proteome</keyword>
<comment type="similarity">
    <text evidence="1">Belongs to the NAD(P)-dependent epimerase/dehydratase family. SDR39U1 subfamily.</text>
</comment>
<dbReference type="PANTHER" id="PTHR11092">
    <property type="entry name" value="SUGAR NUCLEOTIDE EPIMERASE RELATED"/>
    <property type="match status" value="1"/>
</dbReference>
<feature type="domain" description="NAD-dependent epimerase/dehydratase" evidence="2">
    <location>
        <begin position="3"/>
        <end position="199"/>
    </location>
</feature>
<dbReference type="Pfam" id="PF01370">
    <property type="entry name" value="Epimerase"/>
    <property type="match status" value="1"/>
</dbReference>
<evidence type="ECO:0000313" key="5">
    <source>
        <dbReference type="Proteomes" id="UP001290861"/>
    </source>
</evidence>
<proteinExistence type="inferred from homology"/>
<dbReference type="InterPro" id="IPR013549">
    <property type="entry name" value="DUF1731"/>
</dbReference>
<dbReference type="InterPro" id="IPR010099">
    <property type="entry name" value="SDR39U1"/>
</dbReference>
<dbReference type="NCBIfam" id="TIGR01777">
    <property type="entry name" value="yfcH"/>
    <property type="match status" value="1"/>
</dbReference>
<evidence type="ECO:0000313" key="4">
    <source>
        <dbReference type="EMBL" id="MDZ8118579.1"/>
    </source>
</evidence>
<dbReference type="Pfam" id="PF08338">
    <property type="entry name" value="DUF1731"/>
    <property type="match status" value="1"/>
</dbReference>
<name>A0ABU5MWH2_9BACT</name>
<feature type="domain" description="DUF1731" evidence="3">
    <location>
        <begin position="233"/>
        <end position="279"/>
    </location>
</feature>
<dbReference type="SUPFAM" id="SSF51735">
    <property type="entry name" value="NAD(P)-binding Rossmann-fold domains"/>
    <property type="match status" value="1"/>
</dbReference>
<dbReference type="RefSeq" id="WP_322608377.1">
    <property type="nucleotide sequence ID" value="NZ_JARVCO010000010.1"/>
</dbReference>
<evidence type="ECO:0000259" key="2">
    <source>
        <dbReference type="Pfam" id="PF01370"/>
    </source>
</evidence>
<protein>
    <submittedName>
        <fullName evidence="4">TIGR01777 family oxidoreductase</fullName>
    </submittedName>
</protein>
<dbReference type="InterPro" id="IPR036291">
    <property type="entry name" value="NAD(P)-bd_dom_sf"/>
</dbReference>
<dbReference type="PANTHER" id="PTHR11092:SF0">
    <property type="entry name" value="EPIMERASE FAMILY PROTEIN SDR39U1"/>
    <property type="match status" value="1"/>
</dbReference>
<dbReference type="Gene3D" id="3.40.50.720">
    <property type="entry name" value="NAD(P)-binding Rossmann-like Domain"/>
    <property type="match status" value="1"/>
</dbReference>
<dbReference type="CDD" id="cd05242">
    <property type="entry name" value="SDR_a8"/>
    <property type="match status" value="1"/>
</dbReference>
<dbReference type="EMBL" id="JARVCO010000010">
    <property type="protein sequence ID" value="MDZ8118579.1"/>
    <property type="molecule type" value="Genomic_DNA"/>
</dbReference>
<evidence type="ECO:0000256" key="1">
    <source>
        <dbReference type="ARBA" id="ARBA00009353"/>
    </source>
</evidence>
<sequence>MKVLISGSHGLIGTALVTQFTESGHEIQRLGRNLSEPLNMEGVNAVIHLAGENIAQGRWNDKKKKTIRESRVAGTKALSEQIAQSKHKPRVFISGSAIGYYGDRGDIKLDEKSSPGSGFLPDVCEEWENCTHAASDAGVRTVQLRTGIVLSNQGGALRKMLPPFKMGGGGVLGNGNQYMSWISIEDMVGAILHIIEHEEISGAVNMVAPTPHTNKEFTKALGKVLKRPTIMPMPAFAARLLFGEMADALLLSSTRVIPTVLLHSEYTFKHPDLESALKAVLI</sequence>